<dbReference type="InterPro" id="IPR005835">
    <property type="entry name" value="NTP_transferase_dom"/>
</dbReference>
<dbReference type="AlphaFoldDB" id="A0A2U2RGN1"/>
<sequence length="408" mass="42783">MPEDESPDDRATPENQAADAVSGRQTEDPAPFVPVVPAGGAGTRLWPLSRQGRPKFLLDPTGRGRSLLQKTLDRLSDLADAPPCVVTGEQHVAAVREQVDGAAVRVLAEPSPRDSMPAIALAAAVIEREAPDAVIGSFAADHEIGDEGAFRAAVASARRAAERGYLATIGITPTRPATGFGYIERSEGHAPSPLPSLEGTGARLVASFVEKPDAERAAQFLAGGRHLWNAGMFVVRARVLLDSLAEQIPSLASGVRRIAAALEDDPASPVLAETWPALTRIPIDHALAEPLAAQGRVAVVPAALDWDDVGDYAALARQVRRARGDGDREQGSGGEGSDVAVVGSVRTLDRRARATVYGSSQRPIALVGVDGVSVVETDDVLLVVGDDDPRALAELVARLEETGHADLR</sequence>
<reference evidence="4 5" key="1">
    <citation type="submission" date="2018-05" db="EMBL/GenBank/DDBJ databases">
        <title>Brachybacterium sp. M1HQ-2T, whole genome shotgun sequence.</title>
        <authorList>
            <person name="Tuo L."/>
        </authorList>
    </citation>
    <scope>NUCLEOTIDE SEQUENCE [LARGE SCALE GENOMIC DNA]</scope>
    <source>
        <strain evidence="4 5">M1HQ-2</strain>
    </source>
</reference>
<dbReference type="SUPFAM" id="SSF53448">
    <property type="entry name" value="Nucleotide-diphospho-sugar transferases"/>
    <property type="match status" value="1"/>
</dbReference>
<evidence type="ECO:0000313" key="4">
    <source>
        <dbReference type="EMBL" id="PWH05016.1"/>
    </source>
</evidence>
<dbReference type="Pfam" id="PF00483">
    <property type="entry name" value="NTP_transferase"/>
    <property type="match status" value="1"/>
</dbReference>
<dbReference type="OrthoDB" id="9806359at2"/>
<evidence type="ECO:0000313" key="5">
    <source>
        <dbReference type="Proteomes" id="UP000245590"/>
    </source>
</evidence>
<dbReference type="Gene3D" id="3.90.550.10">
    <property type="entry name" value="Spore Coat Polysaccharide Biosynthesis Protein SpsA, Chain A"/>
    <property type="match status" value="1"/>
</dbReference>
<gene>
    <name evidence="4" type="ORF">DEO23_15400</name>
</gene>
<protein>
    <submittedName>
        <fullName evidence="4">Mannose-1-phosphate guanyltransferase</fullName>
    </submittedName>
</protein>
<dbReference type="InterPro" id="IPR051161">
    <property type="entry name" value="Mannose-6P_isomerase_type2"/>
</dbReference>
<dbReference type="PANTHER" id="PTHR46390">
    <property type="entry name" value="MANNOSE-1-PHOSPHATE GUANYLYLTRANSFERASE"/>
    <property type="match status" value="1"/>
</dbReference>
<dbReference type="GO" id="GO:0004475">
    <property type="term" value="F:mannose-1-phosphate guanylyltransferase (GTP) activity"/>
    <property type="evidence" value="ECO:0007669"/>
    <property type="project" value="InterPro"/>
</dbReference>
<dbReference type="InterPro" id="IPR049577">
    <property type="entry name" value="GMPP_N"/>
</dbReference>
<dbReference type="GO" id="GO:0009298">
    <property type="term" value="P:GDP-mannose biosynthetic process"/>
    <property type="evidence" value="ECO:0007669"/>
    <property type="project" value="TreeGrafter"/>
</dbReference>
<dbReference type="CDD" id="cd02509">
    <property type="entry name" value="GDP-M1P_Guanylyltransferase"/>
    <property type="match status" value="1"/>
</dbReference>
<feature type="domain" description="Nucleotidyl transferase" evidence="2">
    <location>
        <begin position="34"/>
        <end position="317"/>
    </location>
</feature>
<accession>A0A2U2RGN1</accession>
<dbReference type="PANTHER" id="PTHR46390:SF1">
    <property type="entry name" value="MANNOSE-1-PHOSPHATE GUANYLYLTRANSFERASE"/>
    <property type="match status" value="1"/>
</dbReference>
<dbReference type="Proteomes" id="UP000245590">
    <property type="component" value="Unassembled WGS sequence"/>
</dbReference>
<keyword evidence="4" id="KW-0808">Transferase</keyword>
<dbReference type="Pfam" id="PF22640">
    <property type="entry name" value="ManC_GMP_beta-helix"/>
    <property type="match status" value="1"/>
</dbReference>
<proteinExistence type="predicted"/>
<name>A0A2U2RGN1_9MICO</name>
<evidence type="ECO:0000256" key="1">
    <source>
        <dbReference type="SAM" id="MobiDB-lite"/>
    </source>
</evidence>
<feature type="domain" description="MannoseP isomerase/GMP-like beta-helix" evidence="3">
    <location>
        <begin position="355"/>
        <end position="399"/>
    </location>
</feature>
<dbReference type="InterPro" id="IPR029044">
    <property type="entry name" value="Nucleotide-diphossugar_trans"/>
</dbReference>
<keyword evidence="5" id="KW-1185">Reference proteome</keyword>
<dbReference type="EMBL" id="QFKX01000008">
    <property type="protein sequence ID" value="PWH05016.1"/>
    <property type="molecule type" value="Genomic_DNA"/>
</dbReference>
<comment type="caution">
    <text evidence="4">The sequence shown here is derived from an EMBL/GenBank/DDBJ whole genome shotgun (WGS) entry which is preliminary data.</text>
</comment>
<dbReference type="InterPro" id="IPR054566">
    <property type="entry name" value="ManC/GMP-like_b-helix"/>
</dbReference>
<feature type="region of interest" description="Disordered" evidence="1">
    <location>
        <begin position="1"/>
        <end position="35"/>
    </location>
</feature>
<dbReference type="RefSeq" id="WP_109276919.1">
    <property type="nucleotide sequence ID" value="NZ_QFKX01000008.1"/>
</dbReference>
<dbReference type="SUPFAM" id="SSF159283">
    <property type="entry name" value="Guanosine diphospho-D-mannose pyrophosphorylase/mannose-6-phosphate isomerase linker domain"/>
    <property type="match status" value="1"/>
</dbReference>
<evidence type="ECO:0000259" key="2">
    <source>
        <dbReference type="Pfam" id="PF00483"/>
    </source>
</evidence>
<organism evidence="4 5">
    <name type="scientific">Brachybacterium endophyticum</name>
    <dbReference type="NCBI Taxonomy" id="2182385"/>
    <lineage>
        <taxon>Bacteria</taxon>
        <taxon>Bacillati</taxon>
        <taxon>Actinomycetota</taxon>
        <taxon>Actinomycetes</taxon>
        <taxon>Micrococcales</taxon>
        <taxon>Dermabacteraceae</taxon>
        <taxon>Brachybacterium</taxon>
    </lineage>
</organism>
<evidence type="ECO:0000259" key="3">
    <source>
        <dbReference type="Pfam" id="PF22640"/>
    </source>
</evidence>